<feature type="region of interest" description="Disordered" evidence="8">
    <location>
        <begin position="1480"/>
        <end position="1507"/>
    </location>
</feature>
<dbReference type="Gene3D" id="6.10.140.1100">
    <property type="match status" value="1"/>
</dbReference>
<feature type="region of interest" description="Disordered" evidence="8">
    <location>
        <begin position="5326"/>
        <end position="5355"/>
    </location>
</feature>
<feature type="compositionally biased region" description="Basic and acidic residues" evidence="8">
    <location>
        <begin position="867"/>
        <end position="879"/>
    </location>
</feature>
<evidence type="ECO:0000256" key="7">
    <source>
        <dbReference type="PROSITE-ProRule" id="PRU00175"/>
    </source>
</evidence>
<feature type="compositionally biased region" description="Basic and acidic residues" evidence="8">
    <location>
        <begin position="6880"/>
        <end position="6891"/>
    </location>
</feature>
<feature type="compositionally biased region" description="Basic and acidic residues" evidence="8">
    <location>
        <begin position="729"/>
        <end position="738"/>
    </location>
</feature>
<dbReference type="GO" id="GO:0071797">
    <property type="term" value="C:LUBAC complex"/>
    <property type="evidence" value="ECO:0007669"/>
    <property type="project" value="InterPro"/>
</dbReference>
<feature type="compositionally biased region" description="Basic and acidic residues" evidence="8">
    <location>
        <begin position="3417"/>
        <end position="3427"/>
    </location>
</feature>
<dbReference type="PANTHER" id="PTHR16004">
    <property type="entry name" value="RING FINGER PROTEIN 31-RELATED"/>
    <property type="match status" value="1"/>
</dbReference>
<feature type="region of interest" description="Disordered" evidence="8">
    <location>
        <begin position="6545"/>
        <end position="6612"/>
    </location>
</feature>
<feature type="compositionally biased region" description="Basic and acidic residues" evidence="8">
    <location>
        <begin position="694"/>
        <end position="710"/>
    </location>
</feature>
<evidence type="ECO:0000259" key="10">
    <source>
        <dbReference type="PROSITE" id="PS51873"/>
    </source>
</evidence>
<reference evidence="11" key="1">
    <citation type="journal article" date="2020" name="bioRxiv">
        <title>Chromosome-level reference genome of the European wasp spider Argiope bruennichi: a resource for studies on range expansion and evolutionary adaptation.</title>
        <authorList>
            <person name="Sheffer M.M."/>
            <person name="Hoppe A."/>
            <person name="Krehenwinkel H."/>
            <person name="Uhl G."/>
            <person name="Kuss A.W."/>
            <person name="Jensen L."/>
            <person name="Jensen C."/>
            <person name="Gillespie R.G."/>
            <person name="Hoff K.J."/>
            <person name="Prost S."/>
        </authorList>
    </citation>
    <scope>NUCLEOTIDE SEQUENCE</scope>
</reference>
<dbReference type="Pfam" id="PF01485">
    <property type="entry name" value="IBR"/>
    <property type="match status" value="1"/>
</dbReference>
<dbReference type="CDD" id="cd20337">
    <property type="entry name" value="BRcat_RBR_HOIP"/>
    <property type="match status" value="1"/>
</dbReference>
<feature type="compositionally biased region" description="Basic and acidic residues" evidence="8">
    <location>
        <begin position="7202"/>
        <end position="7225"/>
    </location>
</feature>
<feature type="compositionally biased region" description="Polar residues" evidence="8">
    <location>
        <begin position="7087"/>
        <end position="7104"/>
    </location>
</feature>
<feature type="region of interest" description="Disordered" evidence="8">
    <location>
        <begin position="4098"/>
        <end position="4137"/>
    </location>
</feature>
<feature type="region of interest" description="Disordered" evidence="8">
    <location>
        <begin position="7188"/>
        <end position="7424"/>
    </location>
</feature>
<feature type="compositionally biased region" description="Polar residues" evidence="8">
    <location>
        <begin position="883"/>
        <end position="896"/>
    </location>
</feature>
<feature type="compositionally biased region" description="Basic and acidic residues" evidence="8">
    <location>
        <begin position="6692"/>
        <end position="6729"/>
    </location>
</feature>
<feature type="compositionally biased region" description="Basic and acidic residues" evidence="8">
    <location>
        <begin position="6545"/>
        <end position="6561"/>
    </location>
</feature>
<dbReference type="Proteomes" id="UP000807504">
    <property type="component" value="Unassembled WGS sequence"/>
</dbReference>
<feature type="compositionally biased region" description="Polar residues" evidence="8">
    <location>
        <begin position="1328"/>
        <end position="1346"/>
    </location>
</feature>
<keyword evidence="2" id="KW-0479">Metal-binding</keyword>
<protein>
    <submittedName>
        <fullName evidence="11">E3 ubiquitin-protein ligase lubel like protein</fullName>
    </submittedName>
</protein>
<feature type="compositionally biased region" description="Basic and acidic residues" evidence="8">
    <location>
        <begin position="747"/>
        <end position="769"/>
    </location>
</feature>
<name>A0A8T0F6P4_ARGBR</name>
<feature type="compositionally biased region" description="Polar residues" evidence="8">
    <location>
        <begin position="5334"/>
        <end position="5348"/>
    </location>
</feature>
<feature type="region of interest" description="Disordered" evidence="8">
    <location>
        <begin position="167"/>
        <end position="188"/>
    </location>
</feature>
<evidence type="ECO:0000256" key="2">
    <source>
        <dbReference type="ARBA" id="ARBA00022723"/>
    </source>
</evidence>
<feature type="compositionally biased region" description="Polar residues" evidence="8">
    <location>
        <begin position="4110"/>
        <end position="4137"/>
    </location>
</feature>
<feature type="region of interest" description="Disordered" evidence="8">
    <location>
        <begin position="6940"/>
        <end position="7008"/>
    </location>
</feature>
<feature type="compositionally biased region" description="Basic and acidic residues" evidence="8">
    <location>
        <begin position="7298"/>
        <end position="7321"/>
    </location>
</feature>
<evidence type="ECO:0000256" key="6">
    <source>
        <dbReference type="ARBA" id="ARBA00022833"/>
    </source>
</evidence>
<keyword evidence="3" id="KW-0677">Repeat</keyword>
<evidence type="ECO:0000256" key="4">
    <source>
        <dbReference type="ARBA" id="ARBA00022771"/>
    </source>
</evidence>
<feature type="region of interest" description="Disordered" evidence="8">
    <location>
        <begin position="1313"/>
        <end position="1346"/>
    </location>
</feature>
<dbReference type="Pfam" id="PF16678">
    <property type="entry name" value="UBA_HOIP"/>
    <property type="match status" value="1"/>
</dbReference>
<feature type="compositionally biased region" description="Basic and acidic residues" evidence="8">
    <location>
        <begin position="6660"/>
        <end position="6684"/>
    </location>
</feature>
<accession>A0A8T0F6P4</accession>
<feature type="region of interest" description="Disordered" evidence="8">
    <location>
        <begin position="3408"/>
        <end position="3436"/>
    </location>
</feature>
<feature type="compositionally biased region" description="Basic and acidic residues" evidence="8">
    <location>
        <begin position="6805"/>
        <end position="6839"/>
    </location>
</feature>
<feature type="compositionally biased region" description="Low complexity" evidence="8">
    <location>
        <begin position="7408"/>
        <end position="7422"/>
    </location>
</feature>
<feature type="domain" description="RING-type" evidence="9">
    <location>
        <begin position="7496"/>
        <end position="7545"/>
    </location>
</feature>
<dbReference type="InterPro" id="IPR013083">
    <property type="entry name" value="Znf_RING/FYVE/PHD"/>
</dbReference>
<comment type="caution">
    <text evidence="11">The sequence shown here is derived from an EMBL/GenBank/DDBJ whole genome shotgun (WGS) entry which is preliminary data.</text>
</comment>
<feature type="region of interest" description="Disordered" evidence="8">
    <location>
        <begin position="6803"/>
        <end position="6891"/>
    </location>
</feature>
<keyword evidence="12" id="KW-1185">Reference proteome</keyword>
<feature type="region of interest" description="Disordered" evidence="8">
    <location>
        <begin position="6324"/>
        <end position="6345"/>
    </location>
</feature>
<dbReference type="InterPro" id="IPR001841">
    <property type="entry name" value="Znf_RING"/>
</dbReference>
<dbReference type="Gene3D" id="1.10.8.10">
    <property type="entry name" value="DNA helicase RuvA subunit, C-terminal domain"/>
    <property type="match status" value="1"/>
</dbReference>
<feature type="region of interest" description="Disordered" evidence="8">
    <location>
        <begin position="4530"/>
        <end position="4560"/>
    </location>
</feature>
<feature type="compositionally biased region" description="Basic and acidic residues" evidence="8">
    <location>
        <begin position="6570"/>
        <end position="6587"/>
    </location>
</feature>
<keyword evidence="5" id="KW-0833">Ubl conjugation pathway</keyword>
<dbReference type="EMBL" id="JABXBU010000015">
    <property type="protein sequence ID" value="KAF8786846.1"/>
    <property type="molecule type" value="Genomic_DNA"/>
</dbReference>
<dbReference type="InterPro" id="IPR032065">
    <property type="entry name" value="RNF31-UBA"/>
</dbReference>
<feature type="compositionally biased region" description="Basic and acidic residues" evidence="8">
    <location>
        <begin position="6968"/>
        <end position="6986"/>
    </location>
</feature>
<feature type="region of interest" description="Disordered" evidence="8">
    <location>
        <begin position="2759"/>
        <end position="2782"/>
    </location>
</feature>
<feature type="compositionally biased region" description="Low complexity" evidence="8">
    <location>
        <begin position="6588"/>
        <end position="6602"/>
    </location>
</feature>
<dbReference type="PROSITE" id="PS51873">
    <property type="entry name" value="TRIAD"/>
    <property type="match status" value="1"/>
</dbReference>
<sequence>MEEAENSDNGPIPKNDDLLNSPAKSCALCGCSTPAVRCDRCSGQIFCLSCDDMYHRHPKRRLHLRKAVDSIWNSARSPRLRRRTDLPGDPSKIPIPPPRSKKRERHTIGGRMFLKPNHELGSFGHSKVFDMRSLTPTSKDVFAGPKTPTSIEGTYDFMLNKCEESIGEDSLENEESSQQIPPNDPKEVPEASVMLCTETQTFTTTKSTDVQTQNLICKSMASSTDSIFPKQEISVQTEKTETTAKSCSVATDPMISSQSMESLLSGMSAPPYHNRRAGWGRGTSFSTQSLFERGRSRSPIPRSLSMYNEAQSFGRDSSLPPEEAMHSWSQAWLMSDPMYYKPHNLPGLEQPLVKEDYFDGTWGSMDKLNRRMKNKQGEKFKSQQRPKLHRSLDDLKAEKTQDFIHSRELQFLQTVKEAERCGFSLEDLHVAFLHCGREDPVIWLEDNWSSMIKNVIALAAKYGEDNEENDVGIITATEAKEALHIHRGDIWDAVTECIENRQRKILELTVRGNFTQKQIADALKNNEGNIELAYADLLRASTKRHKFILSPGLKKRKKSDFLTKLSAIRQAQSDRRKAREEKEMIRETVTQEIPTTLDDSEIDSLEKKEITEDNIPEIMNQTGGETQGEWIEEYSDEHWDDESDEHWIALQKKYQKMEKEFEHEAMQMAALWEKEELSDDVFEDEPKEALQSAQEREAEDKKKLHDEEILAKQPNEQKYIFESQMSENKISEETKSVMHSESFVSSPKRELSPGEIIENKYEVSKEKSPEVAVPKPPVRRKSKLNTAAIEEALRNQPQTDLDVPPALPQKKKDKSPDKSAIMDLYAVPQKLHRDEKKNAHDAPAPLKPPRLNLSPSAEPEQQQPGEIEDKKFLNIEFSKEASPVTSQSNESDSNCFADSESDPEIKIIRQKYMHHKPPKYENEDEELFEDSFIKSEVDPAKSLRHAVEDTNVSFEFNPELPIPVGSRGSCVVDEMASPKAFREGSARPLQLFKVVKQEPSQVVSPKIEAEQVLDTSAVKNILEEQTSKHIIEGIEQPVATERLMNEFAFAEPQIETSQATDSYYYNAEAMEQIPEDAMLHTSNLHYYNIEKVEDISPSAASVSLQADSSYYYNAEEVMHTPEFKNSPETMEFHQEEIRTQSQLTNNIPVQFEETIPETPFQTQPESKEEEEEEEIVLPDLDIMPAAAEYFFGRYNEVTVAKPKKKSPVVKSNKPTTVPKVMSTSEIKIPSPDKSLSTMEVSASPVMMSADVPLDKPVKIEGKLDNLKSSPNLPSVPAPEIPPEPVTTEYVSFAEDYFFGSYNEIVPKKVKKKPMSTAPKSKIADKNKLSNVATPNELSNKMTTSSLETGITGANQANLSMTTSLPEAFHQTPSNLVLDANAQMLQTSVFAESSDLSVNKLPVETSESGEMLDSKTRVVHFEEMQPVAPPPRKKKAKPESNTSSTSSYAEEHRYMEHYEERKPLSILDKKKLPPYSEDFRMNQGCDPSNLPSNSLLPSAEQQESVVSSEISLHTSGKSFIIEKEAEKMKEIENVDSQNFEIPSPDKVKGFSDSPSIYQIPLDSPEKTVVPEIIYQGEGGLFKSSVQLQESQNFILPSTCEEVTSMEHSKISEVTSVLSENSSHLMRDKTDEIHSLHPELSNDTSEKISQEFLEASKITSIIFENIPAALNKSEEDFKSECRAPSDIELQVPEFSSNIESQIQESSKISKDISVNSEDYTMDFTQSQELFESDKQENIQPQISLSRKNQELSIISEDDSLSITKNYELEQALIESSDIQIAEYSKISEEFSLNPDDTLSVLTFEQSAFETSQTNLASALFSRLEDSEDKLKSESFAEKLESEEISQKSSECDNENYGIQYGDSKLEDDYSILQMDEDFEDGLRLVEETEKLISEFCDIYPSECFDVSSNEIQNLNTKNNKQDSTYDDSEYEWKLNEERYNSLNANFIENKAYRMDITSGPSPIESNAPLIINTGTPTDNLELNKSITESRKSTSSLADISEISEFIDESNLTQIDEKNDTVGRDDVSISVQPLSVYCQATTSNSQSISSEIMPSDPLLFSEKETLETVNEASDDSLVTSEHSSVSTQIAVFADTLLQDLTEDLGISLDNKTTEGLGEKSSTTIPLNLPETELIIAAGKKEETENETAKLNENIKSVDEAQKVSNDLHDFDSKANKILDSECYASEKLEVDRESEVQQIEDKSIKEPSGLHMVSSSIECMEDHETQIIKSLDSEIESEKNEELSTEIEVEQAMSNKQIADELSENEMADKIDDLYFSNSNAYETSDSRCDETVQDTVSDDVEEPCFSLMSHFYDEWIGKTEEHLEIQQSEEFNDEIKIGPTEELDLEIAIEETEELMKEIETKWTENESKVETMETSDAEITSDYPEEPSLSLMSHFYDEWIENVKISETQPTFQIDIRNLYVSNDLSESASSGNVSENEDFTSNNTTELLSQYTESNLNNVFIESIPVDVENEPIQLSDQGRIYISDEKDQSLNDAYVESVPIVIENEPNKLSDQEKIYISDEKDQLSEQGTILSESLFKNYDEDVMHSTIQEVKIEDVVNKISIKTDDSAPDMQDISKHVEVEIIDNFVEKMYSISKSCQTDDSFEEDQFFDSFDDPNFDPTFIFPPVLKSALSEPVRTEIGVQCCLIPSEIALISDIAVISLDTSESHKEMKEKAKEEKAEKIKGAIQVDDVPALQNFNMNKDVTIVSDSSTKQKEDSSSETTEDTDSDIFLEPYSSHDEFETGSKSKGYLYAEIDSDTGFSSGSDSGRRSSKQKSYTKETVNLPSKKIDSVSLHDENTISHKVSVQETEISTVELVGKSLSHVVIKSEDTMLNKEEIESSVNEKQEIILTEQIKITTDECIVSDDIGEIDLPPEILERAVTPISIKRVPSVESDLKFVDIEDELDSSELKEQIIETKICDDRVRTPTVEYFYGSLPQTVQEEIQQENNEYFAEALELLDTCASEVEKDISENSFSTQMSDSKFSLPADSGDMEDFSESLASFHEPEDDLLTESISEYFGLPDSEGALSSEPKVSKKFSKAEIVQDFSTQVKSSVSVCDEHKSSLKIQQEIEPNKVSTLEQQKLIMGILKSSPTNDINENLFEIEIQKKSEAFEKNAKETVTEIKIEKTSKSDIFSENNAQNFFSVNIPQTEDIESDNLNKDISEDIESFPLPSEIENINALNENEQKERPADISITSVDAHTENKSAYNDSKPGDSLYLDSITDYFSVEKASSKKVSEVSLDTEDFYQKSIPEYLSTEISAENTEQAKSLEHLKDSKVPSSVESNSDVISVDSDLAFSETFDQSYYQETEISIYEDSSEHFKNVNELEITKQSEVPPVPSDIVRYLYYDDSIKFEDDPSTCEDSLNSMHFSEESSSLMPNFKIVSEEEEVFDIDQEREHIEFKTQNHSLLSSTTQESEKVSNDISRKPPSSSLEISTEEISISKADQDGLEKYSAGVHNAKEIKQESKALDACHSVESASAVELENVSGNISTKQSADGLKESSIAFVDYGILEKSSSDIDHEKGNKMQQESEVLDKYPQLEPEKVPIDISFEHLRSDEEEFLEKPKPSKLDNDGFEEFLSDIPCNEEHKLQQLDILDKYHPPDSSSKMEVNKVSNDISMNKSKDFEEAPKELEFIQDQIKLDNLEKLDKSHGSTDDATIHPDEERMEIILEKSKSEGISHPVLQEKATIEEITTLSQEIAVSLSSASNNQCENPVVELQEVSGPSEIPSKPSDIVRYLYYDDSIKFEGDESFCDESLNSVHSPESSSLPVLEIASTDIITSDLDVDEKASLQESMKLDVDQPKRYLLQPSKDAESPESCISSPSLSDEQFICASDNEKDQFESIYSVSESTEQWFDLDTSKSFQPCMEESEISVGSDHLTETKTTTQDGDLPCMPNLLLEGEVKDDAPIAVADSDDVTDISTHFTMTEDESDKFSDIESDSSINNFDEDGLFAVDQNKNEVTDFEINKINDIEEDKEYVIDDLLDQNANKNEENYPEECATPTDFEKQEQDIEASLRDVNGNLAAFISNSNAPGMAENVGSAIQETDSILPKDLNISIQMTESEIFTMPPADVMRYTPTESCKDEFFDISQVEDSLNISKTEPDNGSRDQNISKQTTESEISTSDAAVMRSTPTESCKDEFFDISQVEDSLNISKTEPDNGPRDQNISKQTAESEISTSDTAVMRSTPTENYKDQFFDISLVEDSLNISKTEPDNGLRDQNILKPTTESEISTSDSAVMRSTPTESCKDEFFDISQAEDSLDVSITENADNFIDAESGGLIEAETLKFNLLQEGISETVSASKVVDNLIKEEFCGISNRENVLSSDDQLTKISDNTVPAQLEESLFSETKCVSKEHLFKTEDMPIVDVISSESHEISLDEIIHGEIVEEMHSSNIDIVKTCDVSEMTPDSTYVSDVMESTIIRSEKEGNNISLTFEQKDAPQVEEVIPDDNIISSFSHETSSKQDESNQIFEEILSSDLVAIKTSNVSEISPSIAYMHDVLENVTILPEKEDSNFCATIEQRDVSQETHGGFYETKEKDSDDFPKSLESLPSPVSDVSGTECIPNFGTEGKISPPLDEDASLEDTTDICAQLKTASHPVDRKLKADEIEAVSAEENCVVDFKGIIGGQDDGILSCQLKDNEEVGTVSISISVEPNILKSDIKEAEAGKTVELPVSVEPFAKINENISDSKLDVDEKRIIIFETIVHDETIVDFKGIADDLVLLSSQQKHSSEKETISDSQSNEQFECGVLKSEIISEEVFDKKERFSSDTVPDEVTVNFKGIIDDIELLSNQQLYNLEKETVLVSQSVDESNICESKFKETENLESLETFEHTDKNNYIVKSRDAEQGECTVDFKGIATDLKLSSNEQKIISEDKSFSVSPGTSDILKQETEVSSFETNIPKASEKESDKKVVENTGAVSNLIAAEDNLVVDFKGIVLHPELVTDQQDSGIEVANFKSSISVGLIESNILKSETKEIEVPHSEVSVLDASSNAFSNTENENQIQLIEENNAATLENTESEKYIVDFKTIISDSDLLTDIGSTEQHNSSQSKEVSSTAMGSLVSTVESSSQEQIKEVAVSESDEKTTCFVDFKGIVSNSEVYSEKLIFSDHAKQDERNIGPILDKDKIAFSDVRTCLPSAENEKYYEEKLPKEIEQETYSIDFSGITVDTDALSNKQNTGKELGKPDISESAVLLDQIITPGEKDAEKLNYQKEINKLDTSMDIDSALLNTLEDVDNASVFTSDEDFTDVHSHITLTEDSDRWSDVETDTSFAFEDFNQDSFDMREKTPTRDDFECSFGLPMVNATPKPEIQEVLCNVDIPSKKLDSTEEENSSPIAKTENQNVQHSNELEHTTVLDSQITTLSSSSYDEEYQETTSEKSVPLNISPKSVELNVVESEEPRKSELMPPMFEDEGISGTLTGTSNDTTKISTTELVTDSSTTSVAMPPICQPDAFLSDDNTDVMSFNSVTDECETWSDNEMTASLTDNLKPSEKEEKLKNNVEFIIDELKSDAVIEPELSPNVSQNNVSSELLNDKEIVNQISKIPSEAVPVETIPEASLETSTSIILSSEESVIEESKGPVSFSEDKKLSSQSLSKETNLPPDVKQPDSSRENSEIISMSGQNNLSSSFISKEEDSEKFIELDTEISETSSPFFEAVSKDDDSEKICDFAIKNYGESESTAKFSGKLDESIALLSDTSKKDSQLFTSTEAEMESLEEAAFDILPEPVPLVVDKKALSLSIADIVEASELNIACDQTTEPLILEQFADVKSLSHQVAMIEDFNAFESDIAVPKIHKETADVSLGVEKTEESDYWLEVEAETEYSISEFEDEAVSLSDNAKLEQQPSETVDGSGISEDKVHAFETATQVSTEDMTGISASFYTESEYSDQVSDTFADISLQGGTTENSDRWSDIEAEDAINEALAENISIIDAKELIVGVDLDLKEKQESILQSEDIDNVEKESSLAAENLDIKSDTSKELESTSELVEGKQELVDSSLMKVETKDDSKIYKQLSSSSEKLMDMVSGVSDDDFTSVTPIDPTVGESDKWSDIFDDTSVEEMLDSSKSLSLQKDIASQPNSKPETAATVDSVKNINVDHSEITADSLSKNQQLEKPDSHLDLPVETEVLEDSHMETNDGVKDSDFRDDQALLDDICDNHTLQQEKEIGSTIPSDTEDTNRNQSENIIDTKIQDDEYNSRNFPSPIYEDEEPLEGEEYFDEYDPNFDENEMEHAEENYHSGSLPYILNDDELVYPLQYGDDWIEESFDLKEYGIETVFSGSEADVHGLNINEEFDEDIQRAIDFNINNFEEAVESFMDDQNLTTESFKTLSDHTPTQSKLTDKEHDSWSTADADSIVDDLSDHDDVLAKIDEILAEDFGYGKIDYFDDKKGNDDVEEIIEEVEGDIYGQNSPEDSSHKEETDNLLVDDFVYQETITTETQGIPEVLHKHLSDVSVTNENSKLTEKCGEDSSSLLKKVVSSSNEITQSGTDEIKEISKIQQPTEETFETEEDILKRKLSLTASKKTEKLEHSEEINLSINETAELKLAPEEFKTSSSEIKPESLLEKTPVLLKEPLKSPEKTDASVDEAVKMKLSSGETSSSSSEVMKPKSSSEETVLLKATSDKIDTSSEGIILQSPTEKAVLSFEDTVKSQSLDKTELLTKETIKRKQSSEEIDVLTEKGAKKSLEKMSGSQEKVTEKSLEEKSISSEKVMNELSEKKAASKEKLLDKSLEKTTLSPEKTEKKSSEKKSSSPEKVVEKSSEKKPLSPEKVMEESFGKKSTPQEKIVEKSSEKVIETFSKKSSVLPEKIIKESSEKKSTLPEKEEEKSLKKSLPPDELEKSKISFVSAPSEEKVKTKSSSEKFAVSTKSTDNAVSSEKSSVSSKEKQAIEKTDGQFEEAVKLKASSKGTSISEEEKIKLKKTDVSSEKIMKLETSSETIAESLEGETPILPKKTSLLSEETVKSKSSVGGDDLRTEKSIKLKESSKDVDASSELTVKKSMKKKSVSSSETVELKSLEKISTSLEEAKKIDIQPGVIPSSPDEAKELKALSETIDTSLGKGEKSNSSLQKTVVSSDEIEKSKVSLEKTDVSSKGTATQKSSTEAASLSSDKIVKLKASLSSSEKSFASVSEEMMVKLPAEQSVVPSKEIENSASDKAVKLKTPLEKTVSVEETVESKASFKRNIIPETDVKPISSFKETYVVPTEVKPDIPLKKKHASDMRRQSGESDKSPMLVSEGDSDTSLSISDIPSESDSKPNIPDKTRRRSRPKTDTVSEDEGARRRRRPKLEAASEDEVPRRRRPKPEIVPEDEGSRRCRPKSEDEGSHPKAPPLPRKRPKRDSSTESLSSSVFLSSSSESLSSFETASLKESSKSDSLPSKTSSSVSEEAPEIPARKAKVKSSAIRQRKGENSEDSSSASVISKSSVKSCDLPPKEAMDLCRKRTSIDERMIKLQNEGKCSTKEKAFIAAKLIEMQFEEEDALLASRQCSSVYHAVKFLTQLCELCNCRFPINLMASMVYCTHRACKECFKAHFTSLIYDRSVFTLLCPICNKPDITDQNIQEYFNHLDMLFRNILDSHVYDLFQRKLRDEVLTKDPNFHWCSQCSSGFIASPRLRKLYCPDCSAITCASCHQTWELEHEGVHCERFQQWKDMHTPEPPPAGLVKYLADRGVTCPSCELVYPQACGGCLMYKCSHCSFEFCGFCSRPYKRGKDCGNKKCESRGMHSHHPYSCLFFLRDIEMSDLQMLLEEESVTYLTIPPKDQIVKSRCQVREQKHIHGSLSEDRCGRDIVPYCAGLCRTHYYEYLAELFRENKTNPLPIMTTRDLQFILRKSRVLVPDRVKGETNDDYYKRLTEAVSSTLT</sequence>
<evidence type="ECO:0000256" key="3">
    <source>
        <dbReference type="ARBA" id="ARBA00022737"/>
    </source>
</evidence>
<feature type="region of interest" description="Disordered" evidence="8">
    <location>
        <begin position="6660"/>
        <end position="6789"/>
    </location>
</feature>
<keyword evidence="6" id="KW-0862">Zinc</keyword>
<feature type="compositionally biased region" description="Polar residues" evidence="8">
    <location>
        <begin position="6324"/>
        <end position="6336"/>
    </location>
</feature>
<reference evidence="11" key="2">
    <citation type="submission" date="2020-06" db="EMBL/GenBank/DDBJ databases">
        <authorList>
            <person name="Sheffer M."/>
        </authorList>
    </citation>
    <scope>NUCLEOTIDE SEQUENCE</scope>
</reference>
<dbReference type="PROSITE" id="PS50089">
    <property type="entry name" value="ZF_RING_2"/>
    <property type="match status" value="1"/>
</dbReference>
<dbReference type="InterPro" id="IPR002867">
    <property type="entry name" value="IBR_dom"/>
</dbReference>
<dbReference type="SUPFAM" id="SSF57850">
    <property type="entry name" value="RING/U-box"/>
    <property type="match status" value="2"/>
</dbReference>
<evidence type="ECO:0000256" key="8">
    <source>
        <dbReference type="SAM" id="MobiDB-lite"/>
    </source>
</evidence>
<dbReference type="PANTHER" id="PTHR16004:SF2">
    <property type="entry name" value="E3 UBIQUITIN-PROTEIN LIGASE LUBEL"/>
    <property type="match status" value="1"/>
</dbReference>
<feature type="compositionally biased region" description="Basic and acidic residues" evidence="8">
    <location>
        <begin position="6736"/>
        <end position="6789"/>
    </location>
</feature>
<dbReference type="GO" id="GO:1990450">
    <property type="term" value="F:linear polyubiquitin binding"/>
    <property type="evidence" value="ECO:0007669"/>
    <property type="project" value="TreeGrafter"/>
</dbReference>
<feature type="region of interest" description="Disordered" evidence="8">
    <location>
        <begin position="1423"/>
        <end position="1451"/>
    </location>
</feature>
<dbReference type="CDD" id="cd19815">
    <property type="entry name" value="Bbox1_HOIP"/>
    <property type="match status" value="1"/>
</dbReference>
<organism evidence="11 12">
    <name type="scientific">Argiope bruennichi</name>
    <name type="common">Wasp spider</name>
    <name type="synonym">Aranea bruennichi</name>
    <dbReference type="NCBI Taxonomy" id="94029"/>
    <lineage>
        <taxon>Eukaryota</taxon>
        <taxon>Metazoa</taxon>
        <taxon>Ecdysozoa</taxon>
        <taxon>Arthropoda</taxon>
        <taxon>Chelicerata</taxon>
        <taxon>Arachnida</taxon>
        <taxon>Araneae</taxon>
        <taxon>Araneomorphae</taxon>
        <taxon>Entelegynae</taxon>
        <taxon>Araneoidea</taxon>
        <taxon>Araneidae</taxon>
        <taxon>Argiope</taxon>
    </lineage>
</organism>
<feature type="compositionally biased region" description="Low complexity" evidence="8">
    <location>
        <begin position="7338"/>
        <end position="7381"/>
    </location>
</feature>
<feature type="compositionally biased region" description="Polar residues" evidence="8">
    <location>
        <begin position="1438"/>
        <end position="1447"/>
    </location>
</feature>
<dbReference type="GO" id="GO:0061630">
    <property type="term" value="F:ubiquitin protein ligase activity"/>
    <property type="evidence" value="ECO:0007669"/>
    <property type="project" value="TreeGrafter"/>
</dbReference>
<dbReference type="GO" id="GO:0097039">
    <property type="term" value="P:protein linear polyubiquitination"/>
    <property type="evidence" value="ECO:0007669"/>
    <property type="project" value="TreeGrafter"/>
</dbReference>
<dbReference type="InterPro" id="IPR041031">
    <property type="entry name" value="RNF31_C"/>
</dbReference>
<proteinExistence type="predicted"/>
<keyword evidence="4 7" id="KW-0863">Zinc-finger</keyword>
<feature type="compositionally biased region" description="Basic and acidic residues" evidence="8">
    <location>
        <begin position="7073"/>
        <end position="7086"/>
    </location>
</feature>
<dbReference type="SMART" id="SM00647">
    <property type="entry name" value="IBR"/>
    <property type="match status" value="1"/>
</dbReference>
<feature type="compositionally biased region" description="Basic and acidic residues" evidence="8">
    <location>
        <begin position="7248"/>
        <end position="7257"/>
    </location>
</feature>
<feature type="region of interest" description="Disordered" evidence="8">
    <location>
        <begin position="4153"/>
        <end position="4191"/>
    </location>
</feature>
<dbReference type="GO" id="GO:0070530">
    <property type="term" value="F:K63-linked polyubiquitin modification-dependent protein binding"/>
    <property type="evidence" value="ECO:0007669"/>
    <property type="project" value="TreeGrafter"/>
</dbReference>
<feature type="region of interest" description="Disordered" evidence="8">
    <location>
        <begin position="7029"/>
        <end position="7104"/>
    </location>
</feature>
<evidence type="ECO:0000313" key="11">
    <source>
        <dbReference type="EMBL" id="KAF8786846.1"/>
    </source>
</evidence>
<dbReference type="InterPro" id="IPR047543">
    <property type="entry name" value="Bbox1_RNF31-like"/>
</dbReference>
<feature type="compositionally biased region" description="Polar residues" evidence="8">
    <location>
        <begin position="7060"/>
        <end position="7070"/>
    </location>
</feature>
<dbReference type="Pfam" id="PF18091">
    <property type="entry name" value="E3_UbLigase_RBR"/>
    <property type="match status" value="1"/>
</dbReference>
<feature type="region of interest" description="Disordered" evidence="8">
    <location>
        <begin position="679"/>
        <end position="902"/>
    </location>
</feature>
<evidence type="ECO:0000256" key="5">
    <source>
        <dbReference type="ARBA" id="ARBA00022786"/>
    </source>
</evidence>
<dbReference type="GO" id="GO:0008270">
    <property type="term" value="F:zinc ion binding"/>
    <property type="evidence" value="ECO:0007669"/>
    <property type="project" value="UniProtKB-KW"/>
</dbReference>
<feature type="domain" description="RING-type" evidence="10">
    <location>
        <begin position="7492"/>
        <end position="7724"/>
    </location>
</feature>
<keyword evidence="1" id="KW-0808">Transferase</keyword>
<dbReference type="GO" id="GO:0036435">
    <property type="term" value="F:K48-linked polyubiquitin modification-dependent protein binding"/>
    <property type="evidence" value="ECO:0007669"/>
    <property type="project" value="TreeGrafter"/>
</dbReference>
<feature type="compositionally biased region" description="Basic and acidic residues" evidence="8">
    <location>
        <begin position="4536"/>
        <end position="4547"/>
    </location>
</feature>
<feature type="compositionally biased region" description="Polar residues" evidence="8">
    <location>
        <begin position="7236"/>
        <end position="7247"/>
    </location>
</feature>
<evidence type="ECO:0000256" key="1">
    <source>
        <dbReference type="ARBA" id="ARBA00022679"/>
    </source>
</evidence>
<feature type="compositionally biased region" description="Polar residues" evidence="8">
    <location>
        <begin position="853"/>
        <end position="864"/>
    </location>
</feature>
<dbReference type="InterPro" id="IPR026254">
    <property type="entry name" value="RNF31-like"/>
</dbReference>
<feature type="compositionally biased region" description="Polar residues" evidence="8">
    <location>
        <begin position="4165"/>
        <end position="4191"/>
    </location>
</feature>
<dbReference type="InterPro" id="IPR047540">
    <property type="entry name" value="BRcat_RBR_RNF31-like"/>
</dbReference>
<feature type="compositionally biased region" description="Low complexity" evidence="8">
    <location>
        <begin position="1486"/>
        <end position="1507"/>
    </location>
</feature>
<feature type="compositionally biased region" description="Basic and acidic residues" evidence="8">
    <location>
        <begin position="831"/>
        <end position="840"/>
    </location>
</feature>
<feature type="region of interest" description="Disordered" evidence="8">
    <location>
        <begin position="2364"/>
        <end position="2383"/>
    </location>
</feature>
<feature type="region of interest" description="Disordered" evidence="8">
    <location>
        <begin position="79"/>
        <end position="106"/>
    </location>
</feature>
<evidence type="ECO:0000259" key="9">
    <source>
        <dbReference type="PROSITE" id="PS50089"/>
    </source>
</evidence>
<dbReference type="InterPro" id="IPR044066">
    <property type="entry name" value="TRIAD_supradom"/>
</dbReference>
<evidence type="ECO:0000313" key="12">
    <source>
        <dbReference type="Proteomes" id="UP000807504"/>
    </source>
</evidence>
<feature type="region of interest" description="Disordered" evidence="8">
    <location>
        <begin position="5577"/>
        <end position="5616"/>
    </location>
</feature>
<feature type="compositionally biased region" description="Basic and acidic residues" evidence="8">
    <location>
        <begin position="5606"/>
        <end position="5615"/>
    </location>
</feature>
<feature type="region of interest" description="Disordered" evidence="8">
    <location>
        <begin position="2707"/>
        <end position="2743"/>
    </location>
</feature>
<gene>
    <name evidence="11" type="ORF">HNY73_008507</name>
</gene>
<feature type="compositionally biased region" description="Basic and acidic residues" evidence="8">
    <location>
        <begin position="6847"/>
        <end position="6857"/>
    </location>
</feature>
<dbReference type="Gene3D" id="3.30.40.10">
    <property type="entry name" value="Zinc/RING finger domain, C3HC4 (zinc finger)"/>
    <property type="match status" value="1"/>
</dbReference>